<feature type="region of interest" description="Disordered" evidence="2">
    <location>
        <begin position="356"/>
        <end position="377"/>
    </location>
</feature>
<dbReference type="AlphaFoldDB" id="A0AAD9UZ44"/>
<proteinExistence type="inferred from homology"/>
<comment type="caution">
    <text evidence="3">The sequence shown here is derived from an EMBL/GenBank/DDBJ whole genome shotgun (WGS) entry which is preliminary data.</text>
</comment>
<evidence type="ECO:0000313" key="3">
    <source>
        <dbReference type="EMBL" id="KAK2554915.1"/>
    </source>
</evidence>
<gene>
    <name evidence="3" type="ORF">P5673_023596</name>
</gene>
<feature type="region of interest" description="Disordered" evidence="2">
    <location>
        <begin position="180"/>
        <end position="208"/>
    </location>
</feature>
<reference evidence="3" key="2">
    <citation type="journal article" date="2023" name="Science">
        <title>Genomic signatures of disease resistance in endangered staghorn corals.</title>
        <authorList>
            <person name="Vollmer S.V."/>
            <person name="Selwyn J.D."/>
            <person name="Despard B.A."/>
            <person name="Roesel C.L."/>
        </authorList>
    </citation>
    <scope>NUCLEOTIDE SEQUENCE</scope>
    <source>
        <strain evidence="3">K2</strain>
    </source>
</reference>
<dbReference type="GO" id="GO:0005856">
    <property type="term" value="C:cytoskeleton"/>
    <property type="evidence" value="ECO:0007669"/>
    <property type="project" value="TreeGrafter"/>
</dbReference>
<comment type="similarity">
    <text evidence="1">Belongs to the FAM154 family.</text>
</comment>
<dbReference type="Pfam" id="PF05217">
    <property type="entry name" value="SAXO1-2"/>
    <property type="match status" value="1"/>
</dbReference>
<name>A0AAD9UZ44_ACRCE</name>
<dbReference type="PANTHER" id="PTHR31516:SF17">
    <property type="entry name" value="STABILIZER OF AXONEMAL MICROTUBULES 2"/>
    <property type="match status" value="1"/>
</dbReference>
<feature type="compositionally biased region" description="Polar residues" evidence="2">
    <location>
        <begin position="233"/>
        <end position="242"/>
    </location>
</feature>
<keyword evidence="4" id="KW-1185">Reference proteome</keyword>
<evidence type="ECO:0000313" key="4">
    <source>
        <dbReference type="Proteomes" id="UP001249851"/>
    </source>
</evidence>
<dbReference type="Proteomes" id="UP001249851">
    <property type="component" value="Unassembled WGS sequence"/>
</dbReference>
<dbReference type="EMBL" id="JARQWQ010000066">
    <property type="protein sequence ID" value="KAK2554915.1"/>
    <property type="molecule type" value="Genomic_DNA"/>
</dbReference>
<evidence type="ECO:0000256" key="1">
    <source>
        <dbReference type="ARBA" id="ARBA00008738"/>
    </source>
</evidence>
<reference evidence="3" key="1">
    <citation type="journal article" date="2023" name="G3 (Bethesda)">
        <title>Whole genome assembly and annotation of the endangered Caribbean coral Acropora cervicornis.</title>
        <authorList>
            <person name="Selwyn J.D."/>
            <person name="Vollmer S.V."/>
        </authorList>
    </citation>
    <scope>NUCLEOTIDE SEQUENCE</scope>
    <source>
        <strain evidence="3">K2</strain>
    </source>
</reference>
<sequence length="466" mass="52945">MVKPRCICQICTCGRHRCAHKPVARAPLHPCVFTEYQDRYKKHSVDRRLPFKPEYSVKTSTHPMEEKTNYRTDYISHVYAPPKKRDKNHYVKPQGQINGESTYKHDYPGTVVPPATSAKPVVSFQTNDTPLESSTVHQDTYRPWNLKLCKTGSMKPDSSPATRSGKMDGKSIFQTDFPGYFVGRRPQIRPPDSELRINQGHGPMEQETTTRLDYTKKVTLPAESAKPVEKRPTTQQPFRGNTTFMDDFAFRGGRPASSFKPTQDIALSNKPFDGDTTTGLTYQRWTIPKREVRLKELYRPPSAKFATNTTFHHDFPQWNVPPAESAKPPVASFASGKPFDDSTTHKEAFKAWEMQPTRKSNQTDEYRPPSGKFCGESTMRSHYRGQYVPPATPARHDVHCSISGDMMMNTTYKDTYTGDRPQSCPAQGIQQYQPGPQKGYFYSHENQGHSFYLPVSETVQPLSLSA</sequence>
<protein>
    <submittedName>
        <fullName evidence="3">Stabilizer of axonemal microtubules 2</fullName>
    </submittedName>
</protein>
<feature type="region of interest" description="Disordered" evidence="2">
    <location>
        <begin position="83"/>
        <end position="103"/>
    </location>
</feature>
<organism evidence="3 4">
    <name type="scientific">Acropora cervicornis</name>
    <name type="common">Staghorn coral</name>
    <dbReference type="NCBI Taxonomy" id="6130"/>
    <lineage>
        <taxon>Eukaryota</taxon>
        <taxon>Metazoa</taxon>
        <taxon>Cnidaria</taxon>
        <taxon>Anthozoa</taxon>
        <taxon>Hexacorallia</taxon>
        <taxon>Scleractinia</taxon>
        <taxon>Astrocoeniina</taxon>
        <taxon>Acroporidae</taxon>
        <taxon>Acropora</taxon>
    </lineage>
</organism>
<feature type="region of interest" description="Disordered" evidence="2">
    <location>
        <begin position="223"/>
        <end position="242"/>
    </location>
</feature>
<evidence type="ECO:0000256" key="2">
    <source>
        <dbReference type="SAM" id="MobiDB-lite"/>
    </source>
</evidence>
<dbReference type="GO" id="GO:0008017">
    <property type="term" value="F:microtubule binding"/>
    <property type="evidence" value="ECO:0007669"/>
    <property type="project" value="InterPro"/>
</dbReference>
<accession>A0AAD9UZ44</accession>
<dbReference type="InterPro" id="IPR033336">
    <property type="entry name" value="SAXO1/2"/>
</dbReference>
<dbReference type="PANTHER" id="PTHR31516">
    <property type="entry name" value="STABILIZER OF AXONEMAL MICROTUBULES 2"/>
    <property type="match status" value="1"/>
</dbReference>